<accession>A0A839HJ73</accession>
<dbReference type="SUPFAM" id="SSF53850">
    <property type="entry name" value="Periplasmic binding protein-like II"/>
    <property type="match status" value="1"/>
</dbReference>
<keyword evidence="1 2" id="KW-0732">Signal</keyword>
<keyword evidence="5" id="KW-1185">Reference proteome</keyword>
<feature type="domain" description="Solute-binding protein family 3/N-terminal" evidence="3">
    <location>
        <begin position="30"/>
        <end position="262"/>
    </location>
</feature>
<comment type="caution">
    <text evidence="4">The sequence shown here is derived from an EMBL/GenBank/DDBJ whole genome shotgun (WGS) entry which is preliminary data.</text>
</comment>
<feature type="signal peptide" evidence="2">
    <location>
        <begin position="1"/>
        <end position="25"/>
    </location>
</feature>
<protein>
    <submittedName>
        <fullName evidence="4">Transporter substrate-binding domain-containing protein</fullName>
    </submittedName>
</protein>
<dbReference type="EMBL" id="JACIVI010000002">
    <property type="protein sequence ID" value="MBB1162023.1"/>
    <property type="molecule type" value="Genomic_DNA"/>
</dbReference>
<dbReference type="PANTHER" id="PTHR35936">
    <property type="entry name" value="MEMBRANE-BOUND LYTIC MUREIN TRANSGLYCOSYLASE F"/>
    <property type="match status" value="1"/>
</dbReference>
<dbReference type="AlphaFoldDB" id="A0A839HJ73"/>
<evidence type="ECO:0000313" key="4">
    <source>
        <dbReference type="EMBL" id="MBB1162023.1"/>
    </source>
</evidence>
<evidence type="ECO:0000259" key="3">
    <source>
        <dbReference type="SMART" id="SM00062"/>
    </source>
</evidence>
<dbReference type="Proteomes" id="UP000586093">
    <property type="component" value="Unassembled WGS sequence"/>
</dbReference>
<gene>
    <name evidence="4" type="ORF">H4F90_08525</name>
</gene>
<organism evidence="4 5">
    <name type="scientific">Aquariibacter albus</name>
    <dbReference type="NCBI Taxonomy" id="2759899"/>
    <lineage>
        <taxon>Bacteria</taxon>
        <taxon>Pseudomonadati</taxon>
        <taxon>Pseudomonadota</taxon>
        <taxon>Betaproteobacteria</taxon>
        <taxon>Burkholderiales</taxon>
        <taxon>Sphaerotilaceae</taxon>
        <taxon>Aquariibacter</taxon>
    </lineage>
</organism>
<dbReference type="Gene3D" id="3.40.190.10">
    <property type="entry name" value="Periplasmic binding protein-like II"/>
    <property type="match status" value="3"/>
</dbReference>
<reference evidence="4 5" key="1">
    <citation type="submission" date="2020-08" db="EMBL/GenBank/DDBJ databases">
        <title>Aquariorum lacteus gen. nov., sp. nov., a new member of the family Comamonadaceae, isolated from freshwater aquarium.</title>
        <authorList>
            <person name="Chun S.-J."/>
        </authorList>
    </citation>
    <scope>NUCLEOTIDE SEQUENCE [LARGE SCALE GENOMIC DNA]</scope>
    <source>
        <strain evidence="4 5">SJAQ100</strain>
    </source>
</reference>
<feature type="chain" id="PRO_5032444879" evidence="2">
    <location>
        <begin position="26"/>
        <end position="276"/>
    </location>
</feature>
<dbReference type="RefSeq" id="WP_182663522.1">
    <property type="nucleotide sequence ID" value="NZ_JACIVI010000002.1"/>
</dbReference>
<dbReference type="PANTHER" id="PTHR35936:SF17">
    <property type="entry name" value="ARGININE-BINDING EXTRACELLULAR PROTEIN ARTP"/>
    <property type="match status" value="1"/>
</dbReference>
<evidence type="ECO:0000256" key="1">
    <source>
        <dbReference type="ARBA" id="ARBA00022729"/>
    </source>
</evidence>
<evidence type="ECO:0000313" key="5">
    <source>
        <dbReference type="Proteomes" id="UP000586093"/>
    </source>
</evidence>
<sequence length="276" mass="28643">MRLALRAGRVAAAVALAAALGGAAAEPAPALRACLDADDPPFSQADTPAAAAHGLHLDLARALAARLGRPLQPVWVEVPNRGGLSKALRTQLLAGRCELWFGLPLEPALRAELAGLGLQLSPAYLGLGYHWLAGPGQPAPTAEQVARARRIGVVSATPADLHLHRRQLPRLPHGDADALLAGLHAGTLDLALIWSPALSRPAARGLASSRVDLGDDASLRVGLGLALRAQDRALAEALAPALDALRADGTLEALRRAHRLPDTPLPPSVPEPTPDR</sequence>
<dbReference type="InterPro" id="IPR001638">
    <property type="entry name" value="Solute-binding_3/MltF_N"/>
</dbReference>
<dbReference type="SMART" id="SM00062">
    <property type="entry name" value="PBPb"/>
    <property type="match status" value="1"/>
</dbReference>
<evidence type="ECO:0000256" key="2">
    <source>
        <dbReference type="SAM" id="SignalP"/>
    </source>
</evidence>
<proteinExistence type="predicted"/>
<name>A0A839HJ73_9BURK</name>